<sequence>MNTLEVSVKRPSPRYVVLTSLIPASLSCSITPLTPSACLFCFFPYSFSPLSTYRWVSTTGTKMAFHPYRPFPMPSIPIVYNPQFNGAYIVVGTQRPGMIHHCNFGRVT</sequence>
<gene>
    <name evidence="1" type="ORF">CFIMG_000546RAa</name>
</gene>
<protein>
    <submittedName>
        <fullName evidence="1">Uncharacterized protein</fullName>
    </submittedName>
</protein>
<reference evidence="1 2" key="2">
    <citation type="journal article" date="2013" name="IMA Fungus">
        <title>IMA Genome-F 1: Ceratocystis fimbriata: Draft nuclear genome sequence for the plant pathogen, Ceratocystis fimbriata.</title>
        <authorList>
            <person name="Wilken P.M."/>
            <person name="Steenkamp E.T."/>
            <person name="Wingfield M.J."/>
            <person name="de Beer Z.W."/>
            <person name="Wingfield B.D."/>
        </authorList>
    </citation>
    <scope>NUCLEOTIDE SEQUENCE [LARGE SCALE GENOMIC DNA]</scope>
    <source>
        <strain evidence="1 2">CBS 114723</strain>
    </source>
</reference>
<proteinExistence type="predicted"/>
<dbReference type="EMBL" id="APWK03000011">
    <property type="protein sequence ID" value="PHH55406.1"/>
    <property type="molecule type" value="Genomic_DNA"/>
</dbReference>
<comment type="caution">
    <text evidence="1">The sequence shown here is derived from an EMBL/GenBank/DDBJ whole genome shotgun (WGS) entry which is preliminary data.</text>
</comment>
<organism evidence="1 2">
    <name type="scientific">Ceratocystis fimbriata CBS 114723</name>
    <dbReference type="NCBI Taxonomy" id="1035309"/>
    <lineage>
        <taxon>Eukaryota</taxon>
        <taxon>Fungi</taxon>
        <taxon>Dikarya</taxon>
        <taxon>Ascomycota</taxon>
        <taxon>Pezizomycotina</taxon>
        <taxon>Sordariomycetes</taxon>
        <taxon>Hypocreomycetidae</taxon>
        <taxon>Microascales</taxon>
        <taxon>Ceratocystidaceae</taxon>
        <taxon>Ceratocystis</taxon>
    </lineage>
</organism>
<reference evidence="1 2" key="1">
    <citation type="journal article" date="2013" name="Fungal Biol.">
        <title>Analysis of microsatellite markers in the genome of the plant pathogen Ceratocystis fimbriata.</title>
        <authorList>
            <person name="Simpson M.C."/>
            <person name="Wilken P.M."/>
            <person name="Coetzee M.P."/>
            <person name="Wingfield M.J."/>
            <person name="Wingfield B.D."/>
        </authorList>
    </citation>
    <scope>NUCLEOTIDE SEQUENCE [LARGE SCALE GENOMIC DNA]</scope>
    <source>
        <strain evidence="1 2">CBS 114723</strain>
    </source>
</reference>
<dbReference type="Proteomes" id="UP000222788">
    <property type="component" value="Unassembled WGS sequence"/>
</dbReference>
<evidence type="ECO:0000313" key="2">
    <source>
        <dbReference type="Proteomes" id="UP000222788"/>
    </source>
</evidence>
<accession>A0A2C5XGF6</accession>
<name>A0A2C5XGF6_9PEZI</name>
<keyword evidence="2" id="KW-1185">Reference proteome</keyword>
<evidence type="ECO:0000313" key="1">
    <source>
        <dbReference type="EMBL" id="PHH55406.1"/>
    </source>
</evidence>
<dbReference type="AlphaFoldDB" id="A0A2C5XGF6"/>